<dbReference type="AlphaFoldDB" id="A0A3N5AP62"/>
<dbReference type="EMBL" id="RKRE01000002">
    <property type="protein sequence ID" value="RPF46597.1"/>
    <property type="molecule type" value="Genomic_DNA"/>
</dbReference>
<evidence type="ECO:0000256" key="3">
    <source>
        <dbReference type="ARBA" id="ARBA00012438"/>
    </source>
</evidence>
<dbReference type="CDD" id="cd00082">
    <property type="entry name" value="HisKA"/>
    <property type="match status" value="1"/>
</dbReference>
<comment type="subcellular location">
    <subcellularLocation>
        <location evidence="2">Membrane</location>
    </subcellularLocation>
</comment>
<keyword evidence="9" id="KW-0902">Two-component regulatory system</keyword>
<feature type="domain" description="Histidine kinase" evidence="12">
    <location>
        <begin position="234"/>
        <end position="447"/>
    </location>
</feature>
<dbReference type="SUPFAM" id="SSF158472">
    <property type="entry name" value="HAMP domain-like"/>
    <property type="match status" value="1"/>
</dbReference>
<dbReference type="InterPro" id="IPR003594">
    <property type="entry name" value="HATPase_dom"/>
</dbReference>
<evidence type="ECO:0000256" key="4">
    <source>
        <dbReference type="ARBA" id="ARBA00022553"/>
    </source>
</evidence>
<name>A0A3N5AP62_9THEO</name>
<feature type="transmembrane region" description="Helical" evidence="11">
    <location>
        <begin position="145"/>
        <end position="171"/>
    </location>
</feature>
<evidence type="ECO:0000256" key="2">
    <source>
        <dbReference type="ARBA" id="ARBA00004370"/>
    </source>
</evidence>
<keyword evidence="6 11" id="KW-0812">Transmembrane</keyword>
<dbReference type="InterPro" id="IPR036890">
    <property type="entry name" value="HATPase_C_sf"/>
</dbReference>
<keyword evidence="8 11" id="KW-1133">Transmembrane helix</keyword>
<feature type="domain" description="HAMP" evidence="13">
    <location>
        <begin position="173"/>
        <end position="226"/>
    </location>
</feature>
<dbReference type="EC" id="2.7.13.3" evidence="3"/>
<gene>
    <name evidence="14" type="ORF">EDD75_0844</name>
</gene>
<evidence type="ECO:0000259" key="12">
    <source>
        <dbReference type="PROSITE" id="PS50109"/>
    </source>
</evidence>
<dbReference type="SMART" id="SM00304">
    <property type="entry name" value="HAMP"/>
    <property type="match status" value="1"/>
</dbReference>
<evidence type="ECO:0000256" key="11">
    <source>
        <dbReference type="SAM" id="Phobius"/>
    </source>
</evidence>
<dbReference type="CDD" id="cd00075">
    <property type="entry name" value="HATPase"/>
    <property type="match status" value="1"/>
</dbReference>
<evidence type="ECO:0000259" key="13">
    <source>
        <dbReference type="PROSITE" id="PS50885"/>
    </source>
</evidence>
<dbReference type="InterPro" id="IPR003660">
    <property type="entry name" value="HAMP_dom"/>
</dbReference>
<evidence type="ECO:0000256" key="8">
    <source>
        <dbReference type="ARBA" id="ARBA00022989"/>
    </source>
</evidence>
<dbReference type="CDD" id="cd06225">
    <property type="entry name" value="HAMP"/>
    <property type="match status" value="1"/>
</dbReference>
<dbReference type="InterPro" id="IPR004358">
    <property type="entry name" value="Sig_transdc_His_kin-like_C"/>
</dbReference>
<comment type="catalytic activity">
    <reaction evidence="1">
        <text>ATP + protein L-histidine = ADP + protein N-phospho-L-histidine.</text>
        <dbReference type="EC" id="2.7.13.3"/>
    </reaction>
</comment>
<dbReference type="SUPFAM" id="SSF47384">
    <property type="entry name" value="Homodimeric domain of signal transducing histidine kinase"/>
    <property type="match status" value="1"/>
</dbReference>
<dbReference type="PANTHER" id="PTHR45436:SF5">
    <property type="entry name" value="SENSOR HISTIDINE KINASE TRCS"/>
    <property type="match status" value="1"/>
</dbReference>
<dbReference type="InterPro" id="IPR005467">
    <property type="entry name" value="His_kinase_dom"/>
</dbReference>
<dbReference type="Gene3D" id="6.10.340.10">
    <property type="match status" value="1"/>
</dbReference>
<dbReference type="PANTHER" id="PTHR45436">
    <property type="entry name" value="SENSOR HISTIDINE KINASE YKOH"/>
    <property type="match status" value="1"/>
</dbReference>
<dbReference type="FunFam" id="3.30.565.10:FF:000006">
    <property type="entry name" value="Sensor histidine kinase WalK"/>
    <property type="match status" value="1"/>
</dbReference>
<dbReference type="GO" id="GO:0000155">
    <property type="term" value="F:phosphorelay sensor kinase activity"/>
    <property type="evidence" value="ECO:0007669"/>
    <property type="project" value="InterPro"/>
</dbReference>
<proteinExistence type="predicted"/>
<dbReference type="InterPro" id="IPR050428">
    <property type="entry name" value="TCS_sensor_his_kinase"/>
</dbReference>
<dbReference type="Pfam" id="PF00672">
    <property type="entry name" value="HAMP"/>
    <property type="match status" value="1"/>
</dbReference>
<keyword evidence="15" id="KW-1185">Reference proteome</keyword>
<dbReference type="Gene3D" id="1.10.287.130">
    <property type="match status" value="1"/>
</dbReference>
<evidence type="ECO:0000256" key="6">
    <source>
        <dbReference type="ARBA" id="ARBA00022692"/>
    </source>
</evidence>
<keyword evidence="7 14" id="KW-0418">Kinase</keyword>
<dbReference type="PRINTS" id="PR00344">
    <property type="entry name" value="BCTRLSENSOR"/>
</dbReference>
<dbReference type="Pfam" id="PF02518">
    <property type="entry name" value="HATPase_c"/>
    <property type="match status" value="1"/>
</dbReference>
<evidence type="ECO:0000256" key="5">
    <source>
        <dbReference type="ARBA" id="ARBA00022679"/>
    </source>
</evidence>
<comment type="caution">
    <text evidence="14">The sequence shown here is derived from an EMBL/GenBank/DDBJ whole genome shotgun (WGS) entry which is preliminary data.</text>
</comment>
<evidence type="ECO:0000256" key="9">
    <source>
        <dbReference type="ARBA" id="ARBA00023012"/>
    </source>
</evidence>
<dbReference type="Pfam" id="PF00512">
    <property type="entry name" value="HisKA"/>
    <property type="match status" value="1"/>
</dbReference>
<protein>
    <recommendedName>
        <fullName evidence="3">histidine kinase</fullName>
        <ecNumber evidence="3">2.7.13.3</ecNumber>
    </recommendedName>
</protein>
<evidence type="ECO:0000313" key="14">
    <source>
        <dbReference type="EMBL" id="RPF46597.1"/>
    </source>
</evidence>
<organism evidence="14 15">
    <name type="scientific">Thermodesulfitimonas autotrophica</name>
    <dbReference type="NCBI Taxonomy" id="1894989"/>
    <lineage>
        <taxon>Bacteria</taxon>
        <taxon>Bacillati</taxon>
        <taxon>Bacillota</taxon>
        <taxon>Clostridia</taxon>
        <taxon>Thermoanaerobacterales</taxon>
        <taxon>Thermoanaerobacteraceae</taxon>
        <taxon>Thermodesulfitimonas</taxon>
    </lineage>
</organism>
<keyword evidence="10 11" id="KW-0472">Membrane</keyword>
<dbReference type="SMART" id="SM00388">
    <property type="entry name" value="HisKA"/>
    <property type="match status" value="1"/>
</dbReference>
<dbReference type="SUPFAM" id="SSF55874">
    <property type="entry name" value="ATPase domain of HSP90 chaperone/DNA topoisomerase II/histidine kinase"/>
    <property type="match status" value="1"/>
</dbReference>
<feature type="transmembrane region" description="Helical" evidence="11">
    <location>
        <begin position="12"/>
        <end position="30"/>
    </location>
</feature>
<dbReference type="InterPro" id="IPR036097">
    <property type="entry name" value="HisK_dim/P_sf"/>
</dbReference>
<evidence type="ECO:0000256" key="7">
    <source>
        <dbReference type="ARBA" id="ARBA00022777"/>
    </source>
</evidence>
<keyword evidence="4" id="KW-0597">Phosphoprotein</keyword>
<accession>A0A3N5AP62</accession>
<dbReference type="PROSITE" id="PS50885">
    <property type="entry name" value="HAMP"/>
    <property type="match status" value="1"/>
</dbReference>
<dbReference type="SMART" id="SM00387">
    <property type="entry name" value="HATPase_c"/>
    <property type="match status" value="1"/>
</dbReference>
<keyword evidence="5" id="KW-0808">Transferase</keyword>
<dbReference type="PROSITE" id="PS50109">
    <property type="entry name" value="HIS_KIN"/>
    <property type="match status" value="1"/>
</dbReference>
<evidence type="ECO:0000313" key="15">
    <source>
        <dbReference type="Proteomes" id="UP000282654"/>
    </source>
</evidence>
<dbReference type="InterPro" id="IPR003661">
    <property type="entry name" value="HisK_dim/P_dom"/>
</dbReference>
<sequence length="453" mass="49316">MGITWRLTLWYTVALALILAAVLIAVFFGMRHLLVTEAAREVRDAAARVETLVAAPEEGSGNHEHVDLDDPELTQTAGSPLLWVQITGPGGITQRSRSLGLAALPAYVGPPVERRLFGERVILFGKRLPRASVQIARPLTREYRFLFTLLHLSLLSGLIGIGLAAAGGWILTRLALRPVKTLTRTMLAIGLNDLTRRVEPKGPQDELYALTQAFNRMLDRLEEGFQKQREFLAAVSHDLRTPLTVVKSYAGLLCRWGKDDPQVAAEAEEAISRAVGLMERLVNDLLLLMRVQSPAGLRPEEVALDEVVAEVVADARAVAEGVTIITGDLPRIMIKGDRDYLRRAVWALVDNAIKYNRSGGSVTISLTAVGNEARLNVADTGVGIAAADLSRIFDCFYRADSAREQGKGFGLGLCLVKSIVEAHGGRVEVSSEPGRGSVFTLILPLIPIQKIFL</sequence>
<reference evidence="14 15" key="1">
    <citation type="submission" date="2018-11" db="EMBL/GenBank/DDBJ databases">
        <title>Genomic Encyclopedia of Type Strains, Phase IV (KMG-IV): sequencing the most valuable type-strain genomes for metagenomic binning, comparative biology and taxonomic classification.</title>
        <authorList>
            <person name="Goeker M."/>
        </authorList>
    </citation>
    <scope>NUCLEOTIDE SEQUENCE [LARGE SCALE GENOMIC DNA]</scope>
    <source>
        <strain evidence="14 15">DSM 102936</strain>
    </source>
</reference>
<evidence type="ECO:0000256" key="10">
    <source>
        <dbReference type="ARBA" id="ARBA00023136"/>
    </source>
</evidence>
<dbReference type="Gene3D" id="3.30.565.10">
    <property type="entry name" value="Histidine kinase-like ATPase, C-terminal domain"/>
    <property type="match status" value="1"/>
</dbReference>
<evidence type="ECO:0000256" key="1">
    <source>
        <dbReference type="ARBA" id="ARBA00000085"/>
    </source>
</evidence>
<dbReference type="GO" id="GO:0005886">
    <property type="term" value="C:plasma membrane"/>
    <property type="evidence" value="ECO:0007669"/>
    <property type="project" value="TreeGrafter"/>
</dbReference>
<dbReference type="Proteomes" id="UP000282654">
    <property type="component" value="Unassembled WGS sequence"/>
</dbReference>
<dbReference type="RefSeq" id="WP_170157704.1">
    <property type="nucleotide sequence ID" value="NZ_RKRE01000002.1"/>
</dbReference>